<sequence length="95" mass="10283">MLIVIGSARALPGRRADLVSATRAVTSQTRDDQGCESYGFYADLADEDVILSLEVWRDQAALDAHMDHPHTQEFLAAAGPLIDGTPTMRFHTVAG</sequence>
<dbReference type="PANTHER" id="PTHR33336">
    <property type="entry name" value="QUINOL MONOOXYGENASE YGIN-RELATED"/>
    <property type="match status" value="1"/>
</dbReference>
<dbReference type="InterPro" id="IPR050744">
    <property type="entry name" value="AI-2_Isomerase_LsrG"/>
</dbReference>
<feature type="domain" description="ABM" evidence="1">
    <location>
        <begin position="2"/>
        <end position="90"/>
    </location>
</feature>
<name>A0AAU1U0J4_9ACTN</name>
<protein>
    <submittedName>
        <fullName evidence="2">Antibiotic biosynthesis monooxygenase</fullName>
    </submittedName>
</protein>
<dbReference type="EMBL" id="CP108195">
    <property type="protein sequence ID" value="WTS10838.1"/>
    <property type="molecule type" value="Genomic_DNA"/>
</dbReference>
<dbReference type="AlphaFoldDB" id="A0AAU1U0J4"/>
<reference evidence="2" key="1">
    <citation type="submission" date="2022-10" db="EMBL/GenBank/DDBJ databases">
        <title>The complete genomes of actinobacterial strains from the NBC collection.</title>
        <authorList>
            <person name="Joergensen T.S."/>
            <person name="Alvarez Arevalo M."/>
            <person name="Sterndorff E.B."/>
            <person name="Faurdal D."/>
            <person name="Vuksanovic O."/>
            <person name="Mourched A.-S."/>
            <person name="Charusanti P."/>
            <person name="Shaw S."/>
            <person name="Blin K."/>
            <person name="Weber T."/>
        </authorList>
    </citation>
    <scope>NUCLEOTIDE SEQUENCE</scope>
    <source>
        <strain evidence="2">NBC_00119</strain>
    </source>
</reference>
<dbReference type="InterPro" id="IPR011008">
    <property type="entry name" value="Dimeric_a/b-barrel"/>
</dbReference>
<dbReference type="PROSITE" id="PS51725">
    <property type="entry name" value="ABM"/>
    <property type="match status" value="1"/>
</dbReference>
<accession>A0AAU1U0J4</accession>
<gene>
    <name evidence="2" type="ORF">OHU69_07005</name>
</gene>
<dbReference type="GO" id="GO:0004497">
    <property type="term" value="F:monooxygenase activity"/>
    <property type="evidence" value="ECO:0007669"/>
    <property type="project" value="UniProtKB-KW"/>
</dbReference>
<dbReference type="Pfam" id="PF03992">
    <property type="entry name" value="ABM"/>
    <property type="match status" value="1"/>
</dbReference>
<proteinExistence type="predicted"/>
<dbReference type="Gene3D" id="3.30.70.100">
    <property type="match status" value="1"/>
</dbReference>
<dbReference type="InterPro" id="IPR007138">
    <property type="entry name" value="ABM_dom"/>
</dbReference>
<evidence type="ECO:0000313" key="2">
    <source>
        <dbReference type="EMBL" id="WTS10838.1"/>
    </source>
</evidence>
<dbReference type="PANTHER" id="PTHR33336:SF3">
    <property type="entry name" value="ABM DOMAIN-CONTAINING PROTEIN"/>
    <property type="match status" value="1"/>
</dbReference>
<keyword evidence="2" id="KW-0560">Oxidoreductase</keyword>
<keyword evidence="2" id="KW-0503">Monooxygenase</keyword>
<evidence type="ECO:0000259" key="1">
    <source>
        <dbReference type="PROSITE" id="PS51725"/>
    </source>
</evidence>
<organism evidence="2">
    <name type="scientific">Streptomyces sp. NBC_00119</name>
    <dbReference type="NCBI Taxonomy" id="2975659"/>
    <lineage>
        <taxon>Bacteria</taxon>
        <taxon>Bacillati</taxon>
        <taxon>Actinomycetota</taxon>
        <taxon>Actinomycetes</taxon>
        <taxon>Kitasatosporales</taxon>
        <taxon>Streptomycetaceae</taxon>
        <taxon>Streptomyces</taxon>
    </lineage>
</organism>
<dbReference type="SUPFAM" id="SSF54909">
    <property type="entry name" value="Dimeric alpha+beta barrel"/>
    <property type="match status" value="1"/>
</dbReference>